<feature type="transmembrane region" description="Helical" evidence="7">
    <location>
        <begin position="83"/>
        <end position="106"/>
    </location>
</feature>
<dbReference type="Pfam" id="PF04024">
    <property type="entry name" value="PspC"/>
    <property type="match status" value="1"/>
</dbReference>
<evidence type="ECO:0000256" key="7">
    <source>
        <dbReference type="SAM" id="Phobius"/>
    </source>
</evidence>
<evidence type="ECO:0000313" key="10">
    <source>
        <dbReference type="Proteomes" id="UP000030013"/>
    </source>
</evidence>
<accession>A0A0A0K2E0</accession>
<gene>
    <name evidence="9" type="ORF">N801_17520</name>
</gene>
<dbReference type="PANTHER" id="PTHR33885:SF3">
    <property type="entry name" value="PHAGE SHOCK PROTEIN C"/>
    <property type="match status" value="1"/>
</dbReference>
<feature type="compositionally biased region" description="Pro residues" evidence="6">
    <location>
        <begin position="199"/>
        <end position="212"/>
    </location>
</feature>
<dbReference type="Proteomes" id="UP000030013">
    <property type="component" value="Unassembled WGS sequence"/>
</dbReference>
<dbReference type="GO" id="GO:0005886">
    <property type="term" value="C:plasma membrane"/>
    <property type="evidence" value="ECO:0007669"/>
    <property type="project" value="UniProtKB-SubCell"/>
</dbReference>
<evidence type="ECO:0000256" key="2">
    <source>
        <dbReference type="ARBA" id="ARBA00022475"/>
    </source>
</evidence>
<dbReference type="RefSeq" id="WP_035933131.1">
    <property type="nucleotide sequence ID" value="NZ_AVPL01000005.1"/>
</dbReference>
<organism evidence="9 10">
    <name type="scientific">Knoellia aerolata DSM 18566</name>
    <dbReference type="NCBI Taxonomy" id="1385519"/>
    <lineage>
        <taxon>Bacteria</taxon>
        <taxon>Bacillati</taxon>
        <taxon>Actinomycetota</taxon>
        <taxon>Actinomycetes</taxon>
        <taxon>Micrococcales</taxon>
        <taxon>Intrasporangiaceae</taxon>
        <taxon>Knoellia</taxon>
    </lineage>
</organism>
<comment type="subcellular location">
    <subcellularLocation>
        <location evidence="1">Cell membrane</location>
        <topology evidence="1">Single-pass membrane protein</topology>
    </subcellularLocation>
</comment>
<feature type="transmembrane region" description="Helical" evidence="7">
    <location>
        <begin position="151"/>
        <end position="167"/>
    </location>
</feature>
<dbReference type="eggNOG" id="COG1983">
    <property type="taxonomic scope" value="Bacteria"/>
</dbReference>
<comment type="caution">
    <text evidence="9">The sequence shown here is derived from an EMBL/GenBank/DDBJ whole genome shotgun (WGS) entry which is preliminary data.</text>
</comment>
<sequence length="232" mass="23637">MTQTPHPADGGPTGPTGPAAPPYPGPPPAQQPQSPWQPPSQSSRFWDDILATGLRRDRSRQWFAGVSSGIARRVDVDPVLIRAAFIALTLFGGFGIVAYLVAWLLLPDEDGRIMARDALSGGGTGATGAIVLSVIAVLVIAAIVFGDNGFLIGWGVIPLAIVAWLLWRHQQGRDGVPAWSSTAQGAPMPAGTPGGPDGPAGPAPTGPVPPAPSGASMYAATTSHAAVAPQAP</sequence>
<dbReference type="InterPro" id="IPR052027">
    <property type="entry name" value="PspC"/>
</dbReference>
<dbReference type="PANTHER" id="PTHR33885">
    <property type="entry name" value="PHAGE SHOCK PROTEIN C"/>
    <property type="match status" value="1"/>
</dbReference>
<dbReference type="STRING" id="1385519.N801_17520"/>
<reference evidence="9 10" key="1">
    <citation type="submission" date="2013-08" db="EMBL/GenBank/DDBJ databases">
        <title>The genome sequence of Knoellia aerolata.</title>
        <authorList>
            <person name="Zhu W."/>
            <person name="Wang G."/>
        </authorList>
    </citation>
    <scope>NUCLEOTIDE SEQUENCE [LARGE SCALE GENOMIC DNA]</scope>
    <source>
        <strain evidence="9 10">DSM 18566</strain>
    </source>
</reference>
<dbReference type="AlphaFoldDB" id="A0A0A0K2E0"/>
<keyword evidence="5 7" id="KW-0472">Membrane</keyword>
<dbReference type="EMBL" id="AVPL01000005">
    <property type="protein sequence ID" value="KGN42462.1"/>
    <property type="molecule type" value="Genomic_DNA"/>
</dbReference>
<dbReference type="OrthoDB" id="7359894at2"/>
<proteinExistence type="predicted"/>
<evidence type="ECO:0000259" key="8">
    <source>
        <dbReference type="Pfam" id="PF04024"/>
    </source>
</evidence>
<feature type="non-terminal residue" evidence="9">
    <location>
        <position position="232"/>
    </location>
</feature>
<feature type="compositionally biased region" description="Pro residues" evidence="6">
    <location>
        <begin position="18"/>
        <end position="38"/>
    </location>
</feature>
<evidence type="ECO:0000256" key="6">
    <source>
        <dbReference type="SAM" id="MobiDB-lite"/>
    </source>
</evidence>
<keyword evidence="10" id="KW-1185">Reference proteome</keyword>
<feature type="region of interest" description="Disordered" evidence="6">
    <location>
        <begin position="1"/>
        <end position="42"/>
    </location>
</feature>
<evidence type="ECO:0000256" key="3">
    <source>
        <dbReference type="ARBA" id="ARBA00022692"/>
    </source>
</evidence>
<name>A0A0A0K2E0_9MICO</name>
<feature type="compositionally biased region" description="Low complexity" evidence="6">
    <location>
        <begin position="1"/>
        <end position="10"/>
    </location>
</feature>
<keyword evidence="4 7" id="KW-1133">Transmembrane helix</keyword>
<keyword evidence="2" id="KW-1003">Cell membrane</keyword>
<feature type="transmembrane region" description="Helical" evidence="7">
    <location>
        <begin position="118"/>
        <end position="145"/>
    </location>
</feature>
<keyword evidence="3 7" id="KW-0812">Transmembrane</keyword>
<feature type="compositionally biased region" description="Low complexity" evidence="6">
    <location>
        <begin position="182"/>
        <end position="191"/>
    </location>
</feature>
<feature type="domain" description="Phage shock protein PspC N-terminal" evidence="8">
    <location>
        <begin position="53"/>
        <end position="109"/>
    </location>
</feature>
<protein>
    <recommendedName>
        <fullName evidence="8">Phage shock protein PspC N-terminal domain-containing protein</fullName>
    </recommendedName>
</protein>
<evidence type="ECO:0000313" key="9">
    <source>
        <dbReference type="EMBL" id="KGN42462.1"/>
    </source>
</evidence>
<evidence type="ECO:0000256" key="1">
    <source>
        <dbReference type="ARBA" id="ARBA00004162"/>
    </source>
</evidence>
<evidence type="ECO:0000256" key="5">
    <source>
        <dbReference type="ARBA" id="ARBA00023136"/>
    </source>
</evidence>
<evidence type="ECO:0000256" key="4">
    <source>
        <dbReference type="ARBA" id="ARBA00022989"/>
    </source>
</evidence>
<dbReference type="InterPro" id="IPR007168">
    <property type="entry name" value="Phageshock_PspC_N"/>
</dbReference>
<feature type="region of interest" description="Disordered" evidence="6">
    <location>
        <begin position="177"/>
        <end position="232"/>
    </location>
</feature>